<organism evidence="2 3">
    <name type="scientific">Bacteroides pyogenes F0041</name>
    <dbReference type="NCBI Taxonomy" id="1321819"/>
    <lineage>
        <taxon>Bacteria</taxon>
        <taxon>Pseudomonadati</taxon>
        <taxon>Bacteroidota</taxon>
        <taxon>Bacteroidia</taxon>
        <taxon>Bacteroidales</taxon>
        <taxon>Bacteroidaceae</taxon>
        <taxon>Bacteroides</taxon>
    </lineage>
</organism>
<dbReference type="GO" id="GO:0034069">
    <property type="term" value="F:aminoglycoside N-acetyltransferase activity"/>
    <property type="evidence" value="ECO:0007669"/>
    <property type="project" value="TreeGrafter"/>
</dbReference>
<dbReference type="InterPro" id="IPR000182">
    <property type="entry name" value="GNAT_dom"/>
</dbReference>
<keyword evidence="2" id="KW-0808">Transferase</keyword>
<protein>
    <submittedName>
        <fullName evidence="2">Acetyltransferase, GNAT family</fullName>
    </submittedName>
</protein>
<dbReference type="PATRIC" id="fig|1321819.3.peg.2027"/>
<name>U2C2R3_9BACE</name>
<dbReference type="Proteomes" id="UP000016496">
    <property type="component" value="Unassembled WGS sequence"/>
</dbReference>
<dbReference type="Gene3D" id="3.40.630.30">
    <property type="match status" value="1"/>
</dbReference>
<proteinExistence type="predicted"/>
<dbReference type="EMBL" id="AWSV01000116">
    <property type="protein sequence ID" value="ERI84719.1"/>
    <property type="molecule type" value="Genomic_DNA"/>
</dbReference>
<dbReference type="SUPFAM" id="SSF55718">
    <property type="entry name" value="SCP-like"/>
    <property type="match status" value="1"/>
</dbReference>
<reference evidence="2 3" key="1">
    <citation type="submission" date="2013-08" db="EMBL/GenBank/DDBJ databases">
        <authorList>
            <person name="Weinstock G."/>
            <person name="Sodergren E."/>
            <person name="Wylie T."/>
            <person name="Fulton L."/>
            <person name="Fulton R."/>
            <person name="Fronick C."/>
            <person name="O'Laughlin M."/>
            <person name="Godfrey J."/>
            <person name="Miner T."/>
            <person name="Herter B."/>
            <person name="Appelbaum E."/>
            <person name="Cordes M."/>
            <person name="Lek S."/>
            <person name="Wollam A."/>
            <person name="Pepin K.H."/>
            <person name="Palsikar V.B."/>
            <person name="Mitreva M."/>
            <person name="Wilson R.K."/>
        </authorList>
    </citation>
    <scope>NUCLEOTIDE SEQUENCE [LARGE SCALE GENOMIC DNA]</scope>
    <source>
        <strain evidence="2 3">F0041</strain>
    </source>
</reference>
<dbReference type="InterPro" id="IPR036527">
    <property type="entry name" value="SCP2_sterol-bd_dom_sf"/>
</dbReference>
<dbReference type="Pfam" id="PF13527">
    <property type="entry name" value="Acetyltransf_9"/>
    <property type="match status" value="1"/>
</dbReference>
<dbReference type="PROSITE" id="PS51186">
    <property type="entry name" value="GNAT"/>
    <property type="match status" value="1"/>
</dbReference>
<dbReference type="Gene3D" id="3.30.1050.10">
    <property type="entry name" value="SCP2 sterol-binding domain"/>
    <property type="match status" value="1"/>
</dbReference>
<dbReference type="PANTHER" id="PTHR37817">
    <property type="entry name" value="N-ACETYLTRANSFERASE EIS"/>
    <property type="match status" value="1"/>
</dbReference>
<evidence type="ECO:0000313" key="2">
    <source>
        <dbReference type="EMBL" id="ERI84719.1"/>
    </source>
</evidence>
<gene>
    <name evidence="2" type="ORF">HMPREF1981_02195</name>
</gene>
<evidence type="ECO:0000259" key="1">
    <source>
        <dbReference type="PROSITE" id="PS51186"/>
    </source>
</evidence>
<dbReference type="HOGENOM" id="CLU_050659_2_1_10"/>
<dbReference type="PANTHER" id="PTHR37817:SF1">
    <property type="entry name" value="N-ACETYLTRANSFERASE EIS"/>
    <property type="match status" value="1"/>
</dbReference>
<dbReference type="SUPFAM" id="SSF55729">
    <property type="entry name" value="Acyl-CoA N-acyltransferases (Nat)"/>
    <property type="match status" value="1"/>
</dbReference>
<dbReference type="AlphaFoldDB" id="U2C2R3"/>
<dbReference type="InterPro" id="IPR051554">
    <property type="entry name" value="Acetyltransferase_Eis"/>
</dbReference>
<sequence length="342" mass="39357">MVRAEGMKEKVKTLWGLCFNDSKAFIEMYFRLRYKNDVNIAIESGGEIISALQMLPYPMTFCGETVRTSYISGACTHPDFRGKGVMRELLSQAFARMFRGEVLFSTLIPAEPWLFDYYRQMGYASVFGYSTQEISVPETSPSERIKVKTVTKPQKEVYQYLNRKLSERACCIQHTAEDFRVIMADLPISDGILFTAKENNAIKGLAIVYKRENGWVINEFFADTQEIEYNLLLYIKERTGEEQITRLLPSKEMPPPYPLGMARIINAKKVLELYAAAFPEDEMQLELTDRQLSVNNGYYYLCSGKCMFSAERLPGRHLSMNISELTKRILLPTHPYMSLMLN</sequence>
<dbReference type="RefSeq" id="WP_021645739.1">
    <property type="nucleotide sequence ID" value="NZ_KE993117.1"/>
</dbReference>
<comment type="caution">
    <text evidence="2">The sequence shown here is derived from an EMBL/GenBank/DDBJ whole genome shotgun (WGS) entry which is preliminary data.</text>
</comment>
<evidence type="ECO:0000313" key="3">
    <source>
        <dbReference type="Proteomes" id="UP000016496"/>
    </source>
</evidence>
<dbReference type="InterPro" id="IPR016181">
    <property type="entry name" value="Acyl_CoA_acyltransferase"/>
</dbReference>
<dbReference type="CDD" id="cd04301">
    <property type="entry name" value="NAT_SF"/>
    <property type="match status" value="1"/>
</dbReference>
<dbReference type="GeneID" id="99754229"/>
<feature type="domain" description="N-acetyltransferase" evidence="1">
    <location>
        <begin position="1"/>
        <end position="151"/>
    </location>
</feature>
<dbReference type="GO" id="GO:0030649">
    <property type="term" value="P:aminoglycoside antibiotic catabolic process"/>
    <property type="evidence" value="ECO:0007669"/>
    <property type="project" value="TreeGrafter"/>
</dbReference>
<accession>U2C2R3</accession>